<evidence type="ECO:0000259" key="2">
    <source>
        <dbReference type="Pfam" id="PF01757"/>
    </source>
</evidence>
<feature type="domain" description="Acyltransferase 3" evidence="2">
    <location>
        <begin position="9"/>
        <end position="337"/>
    </location>
</feature>
<keyword evidence="1" id="KW-0472">Membrane</keyword>
<evidence type="ECO:0000313" key="3">
    <source>
        <dbReference type="EMBL" id="OEJ68396.1"/>
    </source>
</evidence>
<dbReference type="RefSeq" id="WP_069957237.1">
    <property type="nucleotide sequence ID" value="NZ_MCGG01000014.1"/>
</dbReference>
<feature type="transmembrane region" description="Helical" evidence="1">
    <location>
        <begin position="12"/>
        <end position="28"/>
    </location>
</feature>
<feature type="transmembrane region" description="Helical" evidence="1">
    <location>
        <begin position="289"/>
        <end position="311"/>
    </location>
</feature>
<protein>
    <recommendedName>
        <fullName evidence="2">Acyltransferase 3 domain-containing protein</fullName>
    </recommendedName>
</protein>
<gene>
    <name evidence="3" type="ORF">BEN30_06460</name>
</gene>
<feature type="transmembrane region" description="Helical" evidence="1">
    <location>
        <begin position="48"/>
        <end position="64"/>
    </location>
</feature>
<feature type="transmembrane region" description="Helical" evidence="1">
    <location>
        <begin position="170"/>
        <end position="198"/>
    </location>
</feature>
<name>A0A1E5Q9W8_9PROT</name>
<dbReference type="AlphaFoldDB" id="A0A1E5Q9W8"/>
<keyword evidence="1" id="KW-1133">Transmembrane helix</keyword>
<dbReference type="STRING" id="28181.BEN30_06460"/>
<dbReference type="PANTHER" id="PTHR23028">
    <property type="entry name" value="ACETYLTRANSFERASE"/>
    <property type="match status" value="1"/>
</dbReference>
<dbReference type="EMBL" id="MCGG01000014">
    <property type="protein sequence ID" value="OEJ68396.1"/>
    <property type="molecule type" value="Genomic_DNA"/>
</dbReference>
<dbReference type="GO" id="GO:0000271">
    <property type="term" value="P:polysaccharide biosynthetic process"/>
    <property type="evidence" value="ECO:0007669"/>
    <property type="project" value="TreeGrafter"/>
</dbReference>
<organism evidence="3 4">
    <name type="scientific">Magnetovibrio blakemorei</name>
    <dbReference type="NCBI Taxonomy" id="28181"/>
    <lineage>
        <taxon>Bacteria</taxon>
        <taxon>Pseudomonadati</taxon>
        <taxon>Pseudomonadota</taxon>
        <taxon>Alphaproteobacteria</taxon>
        <taxon>Rhodospirillales</taxon>
        <taxon>Magnetovibrionaceae</taxon>
        <taxon>Magnetovibrio</taxon>
    </lineage>
</organism>
<dbReference type="Proteomes" id="UP000095347">
    <property type="component" value="Unassembled WGS sequence"/>
</dbReference>
<dbReference type="InterPro" id="IPR002656">
    <property type="entry name" value="Acyl_transf_3_dom"/>
</dbReference>
<dbReference type="PANTHER" id="PTHR23028:SF131">
    <property type="entry name" value="BLR2367 PROTEIN"/>
    <property type="match status" value="1"/>
</dbReference>
<feature type="transmembrane region" description="Helical" evidence="1">
    <location>
        <begin position="145"/>
        <end position="164"/>
    </location>
</feature>
<dbReference type="InterPro" id="IPR050879">
    <property type="entry name" value="Acyltransferase_3"/>
</dbReference>
<accession>A0A1E5Q9W8</accession>
<dbReference type="GO" id="GO:0016020">
    <property type="term" value="C:membrane"/>
    <property type="evidence" value="ECO:0007669"/>
    <property type="project" value="TreeGrafter"/>
</dbReference>
<keyword evidence="4" id="KW-1185">Reference proteome</keyword>
<comment type="caution">
    <text evidence="3">The sequence shown here is derived from an EMBL/GenBank/DDBJ whole genome shotgun (WGS) entry which is preliminary data.</text>
</comment>
<keyword evidence="1" id="KW-0812">Transmembrane</keyword>
<evidence type="ECO:0000256" key="1">
    <source>
        <dbReference type="SAM" id="Phobius"/>
    </source>
</evidence>
<feature type="transmembrane region" description="Helical" evidence="1">
    <location>
        <begin position="256"/>
        <end position="277"/>
    </location>
</feature>
<reference evidence="4" key="1">
    <citation type="submission" date="2016-07" db="EMBL/GenBank/DDBJ databases">
        <authorList>
            <person name="Florea S."/>
            <person name="Webb J.S."/>
            <person name="Jaromczyk J."/>
            <person name="Schardl C.L."/>
        </authorList>
    </citation>
    <scope>NUCLEOTIDE SEQUENCE [LARGE SCALE GENOMIC DNA]</scope>
    <source>
        <strain evidence="4">MV-1</strain>
    </source>
</reference>
<sequence length="363" mass="40458">MMTRGFSLYLDFLRFGAAFVVLLSHIAYPRFSDGRWLWIRELNLGSDAVIVFFVLSGLVIAHVAKRKHCGLGPFAFDRITRLVSVALPALVLGYGLDRLGAHLAPAIYAGWYYNPLPLWEMLVRGLSFSSEWTGMATRLGTNGPFWSLSYEAAYYTLFAVAFYLRGARRVVLLLAGMLLFGLNILLLMPAWLMGVALHTWIVGGRRPSRFVSMGLAVLPVMAYALALWTDLPSMLSHMTAGLNHALTLRFSDEFVWNGWLGLLVTLHLAGIAGLASGSVAPRRAQVGRWLAGGSFSLYLVHYPVLQFLAVLPLKSGHGWLEDALLLALTLLICFVFAALFERRLHTWRAMLRWGWQKKGGGNW</sequence>
<evidence type="ECO:0000313" key="4">
    <source>
        <dbReference type="Proteomes" id="UP000095347"/>
    </source>
</evidence>
<dbReference type="GO" id="GO:0016747">
    <property type="term" value="F:acyltransferase activity, transferring groups other than amino-acyl groups"/>
    <property type="evidence" value="ECO:0007669"/>
    <property type="project" value="InterPro"/>
</dbReference>
<feature type="transmembrane region" description="Helical" evidence="1">
    <location>
        <begin position="210"/>
        <end position="228"/>
    </location>
</feature>
<dbReference type="OrthoDB" id="9796461at2"/>
<proteinExistence type="predicted"/>
<feature type="transmembrane region" description="Helical" evidence="1">
    <location>
        <begin position="323"/>
        <end position="340"/>
    </location>
</feature>
<dbReference type="Pfam" id="PF01757">
    <property type="entry name" value="Acyl_transf_3"/>
    <property type="match status" value="1"/>
</dbReference>